<reference evidence="2 3" key="1">
    <citation type="journal article" date="2019" name="Int. J. Syst. Evol. Microbiol.">
        <title>The Global Catalogue of Microorganisms (GCM) 10K type strain sequencing project: providing services to taxonomists for standard genome sequencing and annotation.</title>
        <authorList>
            <consortium name="The Broad Institute Genomics Platform"/>
            <consortium name="The Broad Institute Genome Sequencing Center for Infectious Disease"/>
            <person name="Wu L."/>
            <person name="Ma J."/>
        </authorList>
    </citation>
    <scope>NUCLEOTIDE SEQUENCE [LARGE SCALE GENOMIC DNA]</scope>
    <source>
        <strain evidence="2 3">CGMCC 1.15824</strain>
    </source>
</reference>
<name>A0ABD5QAX4_9EURY</name>
<keyword evidence="3" id="KW-1185">Reference proteome</keyword>
<dbReference type="EMBL" id="JBHSJG010000006">
    <property type="protein sequence ID" value="MFC4986670.1"/>
    <property type="molecule type" value="Genomic_DNA"/>
</dbReference>
<organism evidence="2 3">
    <name type="scientific">Saliphagus infecundisoli</name>
    <dbReference type="NCBI Taxonomy" id="1849069"/>
    <lineage>
        <taxon>Archaea</taxon>
        <taxon>Methanobacteriati</taxon>
        <taxon>Methanobacteriota</taxon>
        <taxon>Stenosarchaea group</taxon>
        <taxon>Halobacteria</taxon>
        <taxon>Halobacteriales</taxon>
        <taxon>Natrialbaceae</taxon>
        <taxon>Saliphagus</taxon>
    </lineage>
</organism>
<evidence type="ECO:0000313" key="2">
    <source>
        <dbReference type="EMBL" id="MFC4986670.1"/>
    </source>
</evidence>
<feature type="compositionally biased region" description="Low complexity" evidence="1">
    <location>
        <begin position="78"/>
        <end position="88"/>
    </location>
</feature>
<feature type="region of interest" description="Disordered" evidence="1">
    <location>
        <begin position="66"/>
        <end position="88"/>
    </location>
</feature>
<accession>A0ABD5QAX4</accession>
<dbReference type="AlphaFoldDB" id="A0ABD5QAX4"/>
<evidence type="ECO:0000256" key="1">
    <source>
        <dbReference type="SAM" id="MobiDB-lite"/>
    </source>
</evidence>
<evidence type="ECO:0000313" key="3">
    <source>
        <dbReference type="Proteomes" id="UP001595925"/>
    </source>
</evidence>
<protein>
    <submittedName>
        <fullName evidence="2">Uncharacterized protein</fullName>
    </submittedName>
</protein>
<feature type="compositionally biased region" description="Polar residues" evidence="1">
    <location>
        <begin position="66"/>
        <end position="75"/>
    </location>
</feature>
<sequence>MAATGADSRIVTTVDDVAVGDGLYSSASDSVYWVVEISPRRVVLGAADDTTDTWVRETLEASFETNEWIRQSTRPPSIDDSTSTGTTS</sequence>
<gene>
    <name evidence="2" type="ORF">ACFPFO_02520</name>
</gene>
<dbReference type="RefSeq" id="WP_224830130.1">
    <property type="nucleotide sequence ID" value="NZ_JAIVEF010000002.1"/>
</dbReference>
<comment type="caution">
    <text evidence="2">The sequence shown here is derived from an EMBL/GenBank/DDBJ whole genome shotgun (WGS) entry which is preliminary data.</text>
</comment>
<proteinExistence type="predicted"/>
<dbReference type="Proteomes" id="UP001595925">
    <property type="component" value="Unassembled WGS sequence"/>
</dbReference>